<evidence type="ECO:0000313" key="2">
    <source>
        <dbReference type="Proteomes" id="UP000037069"/>
    </source>
</evidence>
<organism evidence="1 2">
    <name type="scientific">Lucilia cuprina</name>
    <name type="common">Green bottle fly</name>
    <name type="synonym">Australian sheep blowfly</name>
    <dbReference type="NCBI Taxonomy" id="7375"/>
    <lineage>
        <taxon>Eukaryota</taxon>
        <taxon>Metazoa</taxon>
        <taxon>Ecdysozoa</taxon>
        <taxon>Arthropoda</taxon>
        <taxon>Hexapoda</taxon>
        <taxon>Insecta</taxon>
        <taxon>Pterygota</taxon>
        <taxon>Neoptera</taxon>
        <taxon>Endopterygota</taxon>
        <taxon>Diptera</taxon>
        <taxon>Brachycera</taxon>
        <taxon>Muscomorpha</taxon>
        <taxon>Oestroidea</taxon>
        <taxon>Calliphoridae</taxon>
        <taxon>Luciliinae</taxon>
        <taxon>Lucilia</taxon>
    </lineage>
</organism>
<protein>
    <submittedName>
        <fullName evidence="1">Uncharacterized protein</fullName>
    </submittedName>
</protein>
<name>A0A0L0C5V6_LUCCU</name>
<sequence>MCQGYWGLYTHDECLECRFDISTLPTVTILCTKVSLSVLLLTNLSRLWKGLEWIPSKALINIYYKPCYTVSLTKLVRGNAKIVFNLVMRLALNVRNYLISIMCFRRYDCHLKQKLRNEFRFMLTPYMVMVKEEPIAQKKQKRLYPEIQVDAK</sequence>
<evidence type="ECO:0000313" key="1">
    <source>
        <dbReference type="EMBL" id="KNC27778.1"/>
    </source>
</evidence>
<accession>A0A0L0C5V6</accession>
<comment type="caution">
    <text evidence="1">The sequence shown here is derived from an EMBL/GenBank/DDBJ whole genome shotgun (WGS) entry which is preliminary data.</text>
</comment>
<proteinExistence type="predicted"/>
<reference evidence="1 2" key="1">
    <citation type="journal article" date="2015" name="Nat. Commun.">
        <title>Lucilia cuprina genome unlocks parasitic fly biology to underpin future interventions.</title>
        <authorList>
            <person name="Anstead C.A."/>
            <person name="Korhonen P.K."/>
            <person name="Young N.D."/>
            <person name="Hall R.S."/>
            <person name="Jex A.R."/>
            <person name="Murali S.C."/>
            <person name="Hughes D.S."/>
            <person name="Lee S.F."/>
            <person name="Perry T."/>
            <person name="Stroehlein A.J."/>
            <person name="Ansell B.R."/>
            <person name="Breugelmans B."/>
            <person name="Hofmann A."/>
            <person name="Qu J."/>
            <person name="Dugan S."/>
            <person name="Lee S.L."/>
            <person name="Chao H."/>
            <person name="Dinh H."/>
            <person name="Han Y."/>
            <person name="Doddapaneni H.V."/>
            <person name="Worley K.C."/>
            <person name="Muzny D.M."/>
            <person name="Ioannidis P."/>
            <person name="Waterhouse R.M."/>
            <person name="Zdobnov E.M."/>
            <person name="James P.J."/>
            <person name="Bagnall N.H."/>
            <person name="Kotze A.C."/>
            <person name="Gibbs R.A."/>
            <person name="Richards S."/>
            <person name="Batterham P."/>
            <person name="Gasser R.B."/>
        </authorList>
    </citation>
    <scope>NUCLEOTIDE SEQUENCE [LARGE SCALE GENOMIC DNA]</scope>
    <source>
        <strain evidence="1 2">LS</strain>
        <tissue evidence="1">Full body</tissue>
    </source>
</reference>
<dbReference type="AlphaFoldDB" id="A0A0L0C5V6"/>
<dbReference type="EMBL" id="JRES01000844">
    <property type="protein sequence ID" value="KNC27778.1"/>
    <property type="molecule type" value="Genomic_DNA"/>
</dbReference>
<dbReference type="Proteomes" id="UP000037069">
    <property type="component" value="Unassembled WGS sequence"/>
</dbReference>
<keyword evidence="2" id="KW-1185">Reference proteome</keyword>
<gene>
    <name evidence="1" type="ORF">FF38_05484</name>
</gene>